<dbReference type="SUPFAM" id="SSF48403">
    <property type="entry name" value="Ankyrin repeat"/>
    <property type="match status" value="1"/>
</dbReference>
<gene>
    <name evidence="4" type="ORF">FACUT_13875</name>
</gene>
<reference evidence="4 5" key="1">
    <citation type="submission" date="2020-01" db="EMBL/GenBank/DDBJ databases">
        <title>Identification and distribution of gene clusters putatively required for synthesis of sphingolipid metabolism inhibitors in phylogenetically diverse species of the filamentous fungus Fusarium.</title>
        <authorList>
            <person name="Kim H.-S."/>
            <person name="Busman M."/>
            <person name="Brown D.W."/>
            <person name="Divon H."/>
            <person name="Uhlig S."/>
            <person name="Proctor R.H."/>
        </authorList>
    </citation>
    <scope>NUCLEOTIDE SEQUENCE [LARGE SCALE GENOMIC DNA]</scope>
    <source>
        <strain evidence="4 5">NRRL 13308</strain>
    </source>
</reference>
<dbReference type="PANTHER" id="PTHR24198">
    <property type="entry name" value="ANKYRIN REPEAT AND PROTEIN KINASE DOMAIN-CONTAINING PROTEIN"/>
    <property type="match status" value="1"/>
</dbReference>
<keyword evidence="1" id="KW-0677">Repeat</keyword>
<evidence type="ECO:0000256" key="3">
    <source>
        <dbReference type="PROSITE-ProRule" id="PRU00023"/>
    </source>
</evidence>
<keyword evidence="2 3" id="KW-0040">ANK repeat</keyword>
<evidence type="ECO:0000256" key="1">
    <source>
        <dbReference type="ARBA" id="ARBA00022737"/>
    </source>
</evidence>
<dbReference type="PROSITE" id="PS50088">
    <property type="entry name" value="ANK_REPEAT"/>
    <property type="match status" value="2"/>
</dbReference>
<protein>
    <submittedName>
        <fullName evidence="4">Ankyrin repeat-containing domain-containing</fullName>
    </submittedName>
</protein>
<comment type="caution">
    <text evidence="4">The sequence shown here is derived from an EMBL/GenBank/DDBJ whole genome shotgun (WGS) entry which is preliminary data.</text>
</comment>
<organism evidence="4 5">
    <name type="scientific">Fusarium acutatum</name>
    <dbReference type="NCBI Taxonomy" id="78861"/>
    <lineage>
        <taxon>Eukaryota</taxon>
        <taxon>Fungi</taxon>
        <taxon>Dikarya</taxon>
        <taxon>Ascomycota</taxon>
        <taxon>Pezizomycotina</taxon>
        <taxon>Sordariomycetes</taxon>
        <taxon>Hypocreomycetidae</taxon>
        <taxon>Hypocreales</taxon>
        <taxon>Nectriaceae</taxon>
        <taxon>Fusarium</taxon>
        <taxon>Fusarium fujikuroi species complex</taxon>
    </lineage>
</organism>
<dbReference type="OrthoDB" id="5106615at2759"/>
<dbReference type="InterPro" id="IPR002110">
    <property type="entry name" value="Ankyrin_rpt"/>
</dbReference>
<dbReference type="Proteomes" id="UP000536711">
    <property type="component" value="Unassembled WGS sequence"/>
</dbReference>
<dbReference type="PANTHER" id="PTHR24198:SF165">
    <property type="entry name" value="ANKYRIN REPEAT-CONTAINING PROTEIN-RELATED"/>
    <property type="match status" value="1"/>
</dbReference>
<dbReference type="EMBL" id="JAADJF010000664">
    <property type="protein sequence ID" value="KAF4414895.1"/>
    <property type="molecule type" value="Genomic_DNA"/>
</dbReference>
<evidence type="ECO:0000313" key="5">
    <source>
        <dbReference type="Proteomes" id="UP000536711"/>
    </source>
</evidence>
<name>A0A8H4JAM8_9HYPO</name>
<feature type="repeat" description="ANK" evidence="3">
    <location>
        <begin position="52"/>
        <end position="84"/>
    </location>
</feature>
<sequence length="241" mass="27072">MMSLWLLSFTATGDFNRHELHGALPLATRNGWTEVVSAILEMGGDINSKDKESRTPVSYYVEYGNSSLLQHFIDLGASLHTEDNQRRTPIIWAVEYKQTDVAEALLRAGYVNHRQQDSDYNTPLSWVIANGLVGIMQLLPDLEAGMEPDLRIPDHDLISMASETGHKAILEALLERNISIEAVETVLRRALRARMDEVVESLLPYIDDLTAHHDIWTSMLSAVLEGHWTCVVLYLETCVAT</sequence>
<feature type="repeat" description="ANK" evidence="3">
    <location>
        <begin position="19"/>
        <end position="51"/>
    </location>
</feature>
<dbReference type="Gene3D" id="1.25.40.20">
    <property type="entry name" value="Ankyrin repeat-containing domain"/>
    <property type="match status" value="1"/>
</dbReference>
<evidence type="ECO:0000256" key="2">
    <source>
        <dbReference type="ARBA" id="ARBA00023043"/>
    </source>
</evidence>
<dbReference type="AlphaFoldDB" id="A0A8H4JAM8"/>
<dbReference type="SMART" id="SM00248">
    <property type="entry name" value="ANK"/>
    <property type="match status" value="5"/>
</dbReference>
<keyword evidence="5" id="KW-1185">Reference proteome</keyword>
<dbReference type="InterPro" id="IPR036770">
    <property type="entry name" value="Ankyrin_rpt-contain_sf"/>
</dbReference>
<accession>A0A8H4JAM8</accession>
<evidence type="ECO:0000313" key="4">
    <source>
        <dbReference type="EMBL" id="KAF4414895.1"/>
    </source>
</evidence>
<dbReference type="Pfam" id="PF12796">
    <property type="entry name" value="Ank_2"/>
    <property type="match status" value="1"/>
</dbReference>
<proteinExistence type="predicted"/>